<dbReference type="KEGG" id="scm:SCHCO_02607637"/>
<feature type="compositionally biased region" description="Basic and acidic residues" evidence="1">
    <location>
        <begin position="20"/>
        <end position="30"/>
    </location>
</feature>
<dbReference type="VEuPathDB" id="FungiDB:SCHCODRAFT_02607637"/>
<dbReference type="HOGENOM" id="CLU_057364_0_0_1"/>
<feature type="compositionally biased region" description="Low complexity" evidence="1">
    <location>
        <begin position="75"/>
        <end position="102"/>
    </location>
</feature>
<dbReference type="Proteomes" id="UP000007431">
    <property type="component" value="Unassembled WGS sequence"/>
</dbReference>
<sequence length="340" mass="36894">MASRAAGLPSNPRARARSVGRSEREYEHRPTPVADYPPVPSTRLARQRSIANVRPTRDERAPPPPPPIPADHAPRSAWRRPTTPSSRTSVDSTSSAASSTFSGKGYTSSRTSLEDDAGQQSYKPPARGASLRDRRLAQNDAPKPVVATAPPSERLWDTVVGAANSLTVNISMAWASGVATASGEVTPPGSESHLTRALKAYHLQKAKDRSDLPDWLFEEHERRGKPRRTNSRDETESHTESKPVPAQAAPPRRRVFAAGAADYSSPSSAARSPEAPPATRATERLRSIRDARRGAMAPRVESPPPAPVKQQLAYPDRSVAQRAPMSMRRGLPLRPSPQHI</sequence>
<dbReference type="AlphaFoldDB" id="D8PVJ2"/>
<dbReference type="RefSeq" id="XP_003034953.1">
    <property type="nucleotide sequence ID" value="XM_003034907.1"/>
</dbReference>
<feature type="compositionally biased region" description="Basic and acidic residues" evidence="1">
    <location>
        <begin position="230"/>
        <end position="241"/>
    </location>
</feature>
<gene>
    <name evidence="2" type="ORF">SCHCODRAFT_84414</name>
</gene>
<dbReference type="InParanoid" id="D8PVJ2"/>
<organism evidence="3">
    <name type="scientific">Schizophyllum commune (strain H4-8 / FGSC 9210)</name>
    <name type="common">Split gill fungus</name>
    <dbReference type="NCBI Taxonomy" id="578458"/>
    <lineage>
        <taxon>Eukaryota</taxon>
        <taxon>Fungi</taxon>
        <taxon>Dikarya</taxon>
        <taxon>Basidiomycota</taxon>
        <taxon>Agaricomycotina</taxon>
        <taxon>Agaricomycetes</taxon>
        <taxon>Agaricomycetidae</taxon>
        <taxon>Agaricales</taxon>
        <taxon>Schizophyllaceae</taxon>
        <taxon>Schizophyllum</taxon>
    </lineage>
</organism>
<reference evidence="2 3" key="1">
    <citation type="journal article" date="2010" name="Nat. Biotechnol.">
        <title>Genome sequence of the model mushroom Schizophyllum commune.</title>
        <authorList>
            <person name="Ohm R.A."/>
            <person name="de Jong J.F."/>
            <person name="Lugones L.G."/>
            <person name="Aerts A."/>
            <person name="Kothe E."/>
            <person name="Stajich J.E."/>
            <person name="de Vries R.P."/>
            <person name="Record E."/>
            <person name="Levasseur A."/>
            <person name="Baker S.E."/>
            <person name="Bartholomew K.A."/>
            <person name="Coutinho P.M."/>
            <person name="Erdmann S."/>
            <person name="Fowler T.J."/>
            <person name="Gathman A.C."/>
            <person name="Lombard V."/>
            <person name="Henrissat B."/>
            <person name="Knabe N."/>
            <person name="Kuees U."/>
            <person name="Lilly W.W."/>
            <person name="Lindquist E."/>
            <person name="Lucas S."/>
            <person name="Magnuson J.K."/>
            <person name="Piumi F."/>
            <person name="Raudaskoski M."/>
            <person name="Salamov A."/>
            <person name="Schmutz J."/>
            <person name="Schwarze F.W.M.R."/>
            <person name="vanKuyk P.A."/>
            <person name="Horton J.S."/>
            <person name="Grigoriev I.V."/>
            <person name="Woesten H.A.B."/>
        </authorList>
    </citation>
    <scope>NUCLEOTIDE SEQUENCE [LARGE SCALE GENOMIC DNA]</scope>
    <source>
        <strain evidence="3">H4-8 / FGSC 9210</strain>
    </source>
</reference>
<feature type="region of interest" description="Disordered" evidence="1">
    <location>
        <begin position="1"/>
        <end position="153"/>
    </location>
</feature>
<dbReference type="GeneID" id="9587498"/>
<protein>
    <submittedName>
        <fullName evidence="2">Expressed protein</fullName>
    </submittedName>
</protein>
<keyword evidence="3" id="KW-1185">Reference proteome</keyword>
<evidence type="ECO:0000313" key="3">
    <source>
        <dbReference type="Proteomes" id="UP000007431"/>
    </source>
</evidence>
<evidence type="ECO:0000313" key="2">
    <source>
        <dbReference type="EMBL" id="EFJ00051.1"/>
    </source>
</evidence>
<dbReference type="OMA" id="HTPAGHG"/>
<feature type="region of interest" description="Disordered" evidence="1">
    <location>
        <begin position="217"/>
        <end position="340"/>
    </location>
</feature>
<dbReference type="EMBL" id="GL377303">
    <property type="protein sequence ID" value="EFJ00051.1"/>
    <property type="molecule type" value="Genomic_DNA"/>
</dbReference>
<dbReference type="eggNOG" id="ENOG502SQND">
    <property type="taxonomic scope" value="Eukaryota"/>
</dbReference>
<feature type="compositionally biased region" description="Basic and acidic residues" evidence="1">
    <location>
        <begin position="281"/>
        <end position="293"/>
    </location>
</feature>
<dbReference type="OrthoDB" id="2683368at2759"/>
<proteinExistence type="predicted"/>
<name>D8PVJ2_SCHCM</name>
<evidence type="ECO:0000256" key="1">
    <source>
        <dbReference type="SAM" id="MobiDB-lite"/>
    </source>
</evidence>
<accession>D8PVJ2</accession>
<feature type="compositionally biased region" description="Low complexity" evidence="1">
    <location>
        <begin position="243"/>
        <end position="273"/>
    </location>
</feature>